<dbReference type="Pfam" id="PF02585">
    <property type="entry name" value="PIG-L"/>
    <property type="match status" value="1"/>
</dbReference>
<dbReference type="OMA" id="VSRYMWF"/>
<dbReference type="EC" id="3.5.1.89" evidence="2"/>
<name>A0A2V5H7Q7_ASPV1</name>
<dbReference type="Gene3D" id="3.40.50.10320">
    <property type="entry name" value="LmbE-like"/>
    <property type="match status" value="1"/>
</dbReference>
<evidence type="ECO:0000256" key="1">
    <source>
        <dbReference type="ARBA" id="ARBA00006066"/>
    </source>
</evidence>
<dbReference type="STRING" id="1450538.A0A2V5H7Q7"/>
<keyword evidence="5" id="KW-1185">Reference proteome</keyword>
<organism evidence="4 5">
    <name type="scientific">Aspergillus violaceofuscus (strain CBS 115571)</name>
    <dbReference type="NCBI Taxonomy" id="1450538"/>
    <lineage>
        <taxon>Eukaryota</taxon>
        <taxon>Fungi</taxon>
        <taxon>Dikarya</taxon>
        <taxon>Ascomycota</taxon>
        <taxon>Pezizomycotina</taxon>
        <taxon>Eurotiomycetes</taxon>
        <taxon>Eurotiomycetidae</taxon>
        <taxon>Eurotiales</taxon>
        <taxon>Aspergillaceae</taxon>
        <taxon>Aspergillus</taxon>
    </lineage>
</organism>
<dbReference type="PANTHER" id="PTHR12993">
    <property type="entry name" value="N-ACETYLGLUCOSAMINYL-PHOSPHATIDYLINOSITOL DE-N-ACETYLASE-RELATED"/>
    <property type="match status" value="1"/>
</dbReference>
<keyword evidence="3" id="KW-0812">Transmembrane</keyword>
<feature type="transmembrane region" description="Helical" evidence="3">
    <location>
        <begin position="20"/>
        <end position="42"/>
    </location>
</feature>
<dbReference type="InterPro" id="IPR003737">
    <property type="entry name" value="GlcNAc_PI_deacetylase-related"/>
</dbReference>
<dbReference type="Proteomes" id="UP000249829">
    <property type="component" value="Unassembled WGS sequence"/>
</dbReference>
<dbReference type="InterPro" id="IPR024078">
    <property type="entry name" value="LmbE-like_dom_sf"/>
</dbReference>
<accession>A0A2V5H7Q7</accession>
<keyword evidence="3" id="KW-0472">Membrane</keyword>
<gene>
    <name evidence="4" type="ORF">BO99DRAFT_401911</name>
</gene>
<evidence type="ECO:0000313" key="4">
    <source>
        <dbReference type="EMBL" id="PYI20289.1"/>
    </source>
</evidence>
<proteinExistence type="inferred from homology"/>
<sequence length="297" mass="33769">MAQFPPVFRRLRRPLRRGPLPRLLATITIALVSCAVGLYLLLAYPLADDPRLVPASLQRARNILLVTAHPDDETLFFSPTILYHRSNPEVTRALLVLSCGNYNGLGDTRQAEIHRSCDRLGIALERCIVLDRGDLQDNPKAWWDQDLIREVVAQYVQQWQIDLLYTFDDGGVSGHVNHRAVSGAVRKFVQTTPTAPPTYMLQSVFLLRKYASLIDLLRTALPFTGRILRALMVSPPHDPSLVVAGRYEDTALLVSSWETYRVARAAFAQHASQYSWDRVLYLVVSRYMWFNNLVRVQ</sequence>
<dbReference type="GO" id="GO:0000225">
    <property type="term" value="F:N-acetylglucosaminylphosphatidylinositol deacetylase activity"/>
    <property type="evidence" value="ECO:0007669"/>
    <property type="project" value="UniProtKB-EC"/>
</dbReference>
<dbReference type="AlphaFoldDB" id="A0A2V5H7Q7"/>
<dbReference type="GO" id="GO:0005783">
    <property type="term" value="C:endoplasmic reticulum"/>
    <property type="evidence" value="ECO:0007669"/>
    <property type="project" value="TreeGrafter"/>
</dbReference>
<dbReference type="UniPathway" id="UPA00196"/>
<evidence type="ECO:0000256" key="2">
    <source>
        <dbReference type="ARBA" id="ARBA00012176"/>
    </source>
</evidence>
<dbReference type="GO" id="GO:0016020">
    <property type="term" value="C:membrane"/>
    <property type="evidence" value="ECO:0007669"/>
    <property type="project" value="GOC"/>
</dbReference>
<protein>
    <recommendedName>
        <fullName evidence="2">N-acetylglucosaminylphosphatidylinositol deacetylase</fullName>
        <ecNumber evidence="2">3.5.1.89</ecNumber>
    </recommendedName>
</protein>
<reference evidence="4 5" key="1">
    <citation type="submission" date="2018-02" db="EMBL/GenBank/DDBJ databases">
        <title>The genomes of Aspergillus section Nigri reveals drivers in fungal speciation.</title>
        <authorList>
            <consortium name="DOE Joint Genome Institute"/>
            <person name="Vesth T.C."/>
            <person name="Nybo J."/>
            <person name="Theobald S."/>
            <person name="Brandl J."/>
            <person name="Frisvad J.C."/>
            <person name="Nielsen K.F."/>
            <person name="Lyhne E.K."/>
            <person name="Kogle M.E."/>
            <person name="Kuo A."/>
            <person name="Riley R."/>
            <person name="Clum A."/>
            <person name="Nolan M."/>
            <person name="Lipzen A."/>
            <person name="Salamov A."/>
            <person name="Henrissat B."/>
            <person name="Wiebenga A."/>
            <person name="De vries R.P."/>
            <person name="Grigoriev I.V."/>
            <person name="Mortensen U.H."/>
            <person name="Andersen M.R."/>
            <person name="Baker S.E."/>
        </authorList>
    </citation>
    <scope>NUCLEOTIDE SEQUENCE [LARGE SCALE GENOMIC DNA]</scope>
    <source>
        <strain evidence="4 5">CBS 115571</strain>
    </source>
</reference>
<keyword evidence="3" id="KW-1133">Transmembrane helix</keyword>
<evidence type="ECO:0000256" key="3">
    <source>
        <dbReference type="SAM" id="Phobius"/>
    </source>
</evidence>
<dbReference type="PANTHER" id="PTHR12993:SF11">
    <property type="entry name" value="N-ACETYLGLUCOSAMINYL-PHOSPHATIDYLINOSITOL DE-N-ACETYLASE"/>
    <property type="match status" value="1"/>
</dbReference>
<dbReference type="GO" id="GO:0006506">
    <property type="term" value="P:GPI anchor biosynthetic process"/>
    <property type="evidence" value="ECO:0007669"/>
    <property type="project" value="UniProtKB-UniPathway"/>
</dbReference>
<dbReference type="SUPFAM" id="SSF102588">
    <property type="entry name" value="LmbE-like"/>
    <property type="match status" value="1"/>
</dbReference>
<comment type="similarity">
    <text evidence="1">Belongs to the PIGL family.</text>
</comment>
<evidence type="ECO:0000313" key="5">
    <source>
        <dbReference type="Proteomes" id="UP000249829"/>
    </source>
</evidence>
<dbReference type="EMBL" id="KZ825126">
    <property type="protein sequence ID" value="PYI20289.1"/>
    <property type="molecule type" value="Genomic_DNA"/>
</dbReference>